<evidence type="ECO:0000313" key="3">
    <source>
        <dbReference type="Proteomes" id="UP000321617"/>
    </source>
</evidence>
<dbReference type="PANTHER" id="PTHR42912">
    <property type="entry name" value="METHYLTRANSFERASE"/>
    <property type="match status" value="1"/>
</dbReference>
<dbReference type="Pfam" id="PF13649">
    <property type="entry name" value="Methyltransf_25"/>
    <property type="match status" value="1"/>
</dbReference>
<dbReference type="GO" id="GO:0032259">
    <property type="term" value="P:methylation"/>
    <property type="evidence" value="ECO:0007669"/>
    <property type="project" value="UniProtKB-KW"/>
</dbReference>
<keyword evidence="3" id="KW-1185">Reference proteome</keyword>
<dbReference type="GO" id="GO:0008168">
    <property type="term" value="F:methyltransferase activity"/>
    <property type="evidence" value="ECO:0007669"/>
    <property type="project" value="UniProtKB-KW"/>
</dbReference>
<reference evidence="2 3" key="1">
    <citation type="journal article" date="2013" name="Stand. Genomic Sci.">
        <title>Genomic Encyclopedia of Type Strains, Phase I: The one thousand microbial genomes (KMG-I) project.</title>
        <authorList>
            <person name="Kyrpides N.C."/>
            <person name="Woyke T."/>
            <person name="Eisen J.A."/>
            <person name="Garrity G."/>
            <person name="Lilburn T.G."/>
            <person name="Beck B.J."/>
            <person name="Whitman W.B."/>
            <person name="Hugenholtz P."/>
            <person name="Klenk H.P."/>
        </authorList>
    </citation>
    <scope>NUCLEOTIDE SEQUENCE [LARGE SCALE GENOMIC DNA]</scope>
    <source>
        <strain evidence="2 3">DSM 45044</strain>
    </source>
</reference>
<dbReference type="AlphaFoldDB" id="A0A562V296"/>
<organism evidence="2 3">
    <name type="scientific">Stackebrandtia albiflava</name>
    <dbReference type="NCBI Taxonomy" id="406432"/>
    <lineage>
        <taxon>Bacteria</taxon>
        <taxon>Bacillati</taxon>
        <taxon>Actinomycetota</taxon>
        <taxon>Actinomycetes</taxon>
        <taxon>Glycomycetales</taxon>
        <taxon>Glycomycetaceae</taxon>
        <taxon>Stackebrandtia</taxon>
    </lineage>
</organism>
<evidence type="ECO:0000313" key="2">
    <source>
        <dbReference type="EMBL" id="TWJ11998.1"/>
    </source>
</evidence>
<keyword evidence="2" id="KW-0489">Methyltransferase</keyword>
<dbReference type="Gene3D" id="3.40.50.150">
    <property type="entry name" value="Vaccinia Virus protein VP39"/>
    <property type="match status" value="1"/>
</dbReference>
<dbReference type="InterPro" id="IPR050508">
    <property type="entry name" value="Methyltransf_Superfamily"/>
</dbReference>
<name>A0A562V296_9ACTN</name>
<dbReference type="RefSeq" id="WP_147138767.1">
    <property type="nucleotide sequence ID" value="NZ_BAABIJ010000002.1"/>
</dbReference>
<dbReference type="SUPFAM" id="SSF53335">
    <property type="entry name" value="S-adenosyl-L-methionine-dependent methyltransferases"/>
    <property type="match status" value="1"/>
</dbReference>
<protein>
    <submittedName>
        <fullName evidence="2">Methyltransferase family protein</fullName>
    </submittedName>
</protein>
<gene>
    <name evidence="2" type="ORF">LX16_2743</name>
</gene>
<accession>A0A562V296</accession>
<feature type="domain" description="Methyltransferase" evidence="1">
    <location>
        <begin position="52"/>
        <end position="142"/>
    </location>
</feature>
<proteinExistence type="predicted"/>
<sequence length="213" mass="23482">MTHTSHLAETAAAYDAVAELYTELTWDELRGQPLDRAMFAAFAELTRDTGPVLEVGCGPGRIVAHLHDLGLEVSGVDLSPAMIDIARRTRPGLRFEVGSMDALETADGGLAGLVSWYSVIHSPPETLPGYFAEFRRVLRPGGHLLLGFFEAEAREVTAFDHRVVTAYRWPIDGLREHAREAGFTEIGRMSREPHGDERPFRHGRLLLRLGGPA</sequence>
<comment type="caution">
    <text evidence="2">The sequence shown here is derived from an EMBL/GenBank/DDBJ whole genome shotgun (WGS) entry which is preliminary data.</text>
</comment>
<evidence type="ECO:0000259" key="1">
    <source>
        <dbReference type="Pfam" id="PF13649"/>
    </source>
</evidence>
<dbReference type="OrthoDB" id="9805171at2"/>
<dbReference type="InterPro" id="IPR041698">
    <property type="entry name" value="Methyltransf_25"/>
</dbReference>
<dbReference type="InterPro" id="IPR029063">
    <property type="entry name" value="SAM-dependent_MTases_sf"/>
</dbReference>
<dbReference type="CDD" id="cd02440">
    <property type="entry name" value="AdoMet_MTases"/>
    <property type="match status" value="1"/>
</dbReference>
<dbReference type="Proteomes" id="UP000321617">
    <property type="component" value="Unassembled WGS sequence"/>
</dbReference>
<keyword evidence="2" id="KW-0808">Transferase</keyword>
<dbReference type="EMBL" id="VLLL01000006">
    <property type="protein sequence ID" value="TWJ11998.1"/>
    <property type="molecule type" value="Genomic_DNA"/>
</dbReference>